<evidence type="ECO:0000313" key="2">
    <source>
        <dbReference type="EMBL" id="KAK5628820.1"/>
    </source>
</evidence>
<sequence length="76" mass="8570">MAELSWRTNLNPRTRETNDVKRRRSCEAVWTLFLRYDTLVHGGHVVVSPCVTPFVLRPRGLDLGPGAHSPTVLDSN</sequence>
<evidence type="ECO:0000256" key="1">
    <source>
        <dbReference type="SAM" id="MobiDB-lite"/>
    </source>
</evidence>
<evidence type="ECO:0000313" key="3">
    <source>
        <dbReference type="Proteomes" id="UP001305414"/>
    </source>
</evidence>
<dbReference type="Proteomes" id="UP001305414">
    <property type="component" value="Unassembled WGS sequence"/>
</dbReference>
<comment type="caution">
    <text evidence="2">The sequence shown here is derived from an EMBL/GenBank/DDBJ whole genome shotgun (WGS) entry which is preliminary data.</text>
</comment>
<dbReference type="AlphaFoldDB" id="A0AAN7YX46"/>
<proteinExistence type="predicted"/>
<reference evidence="2 3" key="1">
    <citation type="submission" date="2023-10" db="EMBL/GenBank/DDBJ databases">
        <title>Draft genome sequence of Xylaria bambusicola isolate GMP-LS, the root and basal stem rot pathogen of sugarcane in Indonesia.</title>
        <authorList>
            <person name="Selvaraj P."/>
            <person name="Muralishankar V."/>
            <person name="Muruganantham S."/>
            <person name="Sp S."/>
            <person name="Haryani S."/>
            <person name="Lau K.J.X."/>
            <person name="Naqvi N.I."/>
        </authorList>
    </citation>
    <scope>NUCLEOTIDE SEQUENCE [LARGE SCALE GENOMIC DNA]</scope>
    <source>
        <strain evidence="2">GMP-LS</strain>
    </source>
</reference>
<feature type="region of interest" description="Disordered" evidence="1">
    <location>
        <begin position="1"/>
        <end position="20"/>
    </location>
</feature>
<organism evidence="2 3">
    <name type="scientific">Xylaria bambusicola</name>
    <dbReference type="NCBI Taxonomy" id="326684"/>
    <lineage>
        <taxon>Eukaryota</taxon>
        <taxon>Fungi</taxon>
        <taxon>Dikarya</taxon>
        <taxon>Ascomycota</taxon>
        <taxon>Pezizomycotina</taxon>
        <taxon>Sordariomycetes</taxon>
        <taxon>Xylariomycetidae</taxon>
        <taxon>Xylariales</taxon>
        <taxon>Xylariaceae</taxon>
        <taxon>Xylaria</taxon>
    </lineage>
</organism>
<dbReference type="EMBL" id="JAWHQM010000009">
    <property type="protein sequence ID" value="KAK5628820.1"/>
    <property type="molecule type" value="Genomic_DNA"/>
</dbReference>
<name>A0AAN7YX46_9PEZI</name>
<gene>
    <name evidence="2" type="ORF">RRF57_004535</name>
</gene>
<protein>
    <submittedName>
        <fullName evidence="2">Uncharacterized protein</fullName>
    </submittedName>
</protein>
<feature type="compositionally biased region" description="Polar residues" evidence="1">
    <location>
        <begin position="1"/>
        <end position="12"/>
    </location>
</feature>
<accession>A0AAN7YX46</accession>
<keyword evidence="3" id="KW-1185">Reference proteome</keyword>